<dbReference type="InterPro" id="IPR029057">
    <property type="entry name" value="PRTase-like"/>
</dbReference>
<dbReference type="Gene3D" id="3.80.10.10">
    <property type="entry name" value="Ribonuclease Inhibitor"/>
    <property type="match status" value="1"/>
</dbReference>
<feature type="transmembrane region" description="Helical" evidence="4">
    <location>
        <begin position="141"/>
        <end position="170"/>
    </location>
</feature>
<sequence length="418" mass="47332">MMMDQLIRGPGFMPPPQARPPMALNLTDPSPNLSKKVRKQIDYYFSEKNLVDDHFLKNLMDEQGWVSVQQIKEFKSEDLSLLVSDLDKRDAYIDRDHEISKHDFVFYSDRLIRLVVEHGLGHLPFMEKQVVTPTGHVEKTYAALFMLLHFFTSMLVCSYCCYTSFLLTLVDFKKYTHYSDLKRKVFLKYDPYFVSSGLDEAYLDITEVCKERAISSVEGNWSHMQCWSSSKSLTCKGYSCFSNDYVFSVSANEALNMSMVKSPEASLGPICNAHEIFQVFNLVQGTHQADLDKAVELRNELASRNPKNGALASWSGDPCLPLQWEGLQCEPISDKSFIIVSIDVSSKGLNGSIPTVVAELTHLKYLLHGKLIFANSIEAMGWISRGLSKHPKTREASKRKVLDWPTRISIALGAARGK</sequence>
<keyword evidence="1" id="KW-0611">Plant defense</keyword>
<dbReference type="Gene3D" id="3.30.70.270">
    <property type="match status" value="1"/>
</dbReference>
<dbReference type="PROSITE" id="PS50961">
    <property type="entry name" value="HTH_LA"/>
    <property type="match status" value="1"/>
</dbReference>
<keyword evidence="4" id="KW-0812">Transmembrane</keyword>
<evidence type="ECO:0000259" key="5">
    <source>
        <dbReference type="PROSITE" id="PS50961"/>
    </source>
</evidence>
<dbReference type="GO" id="GO:0006952">
    <property type="term" value="P:defense response"/>
    <property type="evidence" value="ECO:0007669"/>
    <property type="project" value="UniProtKB-KW"/>
</dbReference>
<dbReference type="Gene3D" id="3.40.50.2020">
    <property type="match status" value="1"/>
</dbReference>
<dbReference type="InterPro" id="IPR043128">
    <property type="entry name" value="Rev_trsase/Diguanyl_cyclase"/>
</dbReference>
<dbReference type="InterPro" id="IPR036388">
    <property type="entry name" value="WH-like_DNA-bd_sf"/>
</dbReference>
<evidence type="ECO:0000256" key="2">
    <source>
        <dbReference type="ARBA" id="ARBA00022884"/>
    </source>
</evidence>
<dbReference type="GO" id="GO:0003723">
    <property type="term" value="F:RNA binding"/>
    <property type="evidence" value="ECO:0007669"/>
    <property type="project" value="UniProtKB-UniRule"/>
</dbReference>
<dbReference type="Pfam" id="PF05383">
    <property type="entry name" value="La"/>
    <property type="match status" value="1"/>
</dbReference>
<organism evidence="6 7">
    <name type="scientific">Stephania japonica</name>
    <dbReference type="NCBI Taxonomy" id="461633"/>
    <lineage>
        <taxon>Eukaryota</taxon>
        <taxon>Viridiplantae</taxon>
        <taxon>Streptophyta</taxon>
        <taxon>Embryophyta</taxon>
        <taxon>Tracheophyta</taxon>
        <taxon>Spermatophyta</taxon>
        <taxon>Magnoliopsida</taxon>
        <taxon>Ranunculales</taxon>
        <taxon>Menispermaceae</taxon>
        <taxon>Menispermoideae</taxon>
        <taxon>Cissampelideae</taxon>
        <taxon>Stephania</taxon>
    </lineage>
</organism>
<evidence type="ECO:0000256" key="1">
    <source>
        <dbReference type="ARBA" id="ARBA00022821"/>
    </source>
</evidence>
<dbReference type="SUPFAM" id="SSF46785">
    <property type="entry name" value="Winged helix' DNA-binding domain"/>
    <property type="match status" value="1"/>
</dbReference>
<dbReference type="InterPro" id="IPR036390">
    <property type="entry name" value="WH_DNA-bd_sf"/>
</dbReference>
<evidence type="ECO:0000313" key="6">
    <source>
        <dbReference type="EMBL" id="KAK9108938.1"/>
    </source>
</evidence>
<name>A0AAP0NIW4_9MAGN</name>
<reference evidence="6 7" key="1">
    <citation type="submission" date="2024-01" db="EMBL/GenBank/DDBJ databases">
        <title>Genome assemblies of Stephania.</title>
        <authorList>
            <person name="Yang L."/>
        </authorList>
    </citation>
    <scope>NUCLEOTIDE SEQUENCE [LARGE SCALE GENOMIC DNA]</scope>
    <source>
        <strain evidence="6">QJT</strain>
        <tissue evidence="6">Leaf</tissue>
    </source>
</reference>
<comment type="caution">
    <text evidence="6">The sequence shown here is derived from an EMBL/GenBank/DDBJ whole genome shotgun (WGS) entry which is preliminary data.</text>
</comment>
<dbReference type="InterPro" id="IPR043502">
    <property type="entry name" value="DNA/RNA_pol_sf"/>
</dbReference>
<dbReference type="Gene3D" id="1.10.10.10">
    <property type="entry name" value="Winged helix-like DNA-binding domain superfamily/Winged helix DNA-binding domain"/>
    <property type="match status" value="1"/>
</dbReference>
<feature type="domain" description="HTH La-type RNA-binding" evidence="5">
    <location>
        <begin position="27"/>
        <end position="127"/>
    </location>
</feature>
<dbReference type="SMART" id="SM00715">
    <property type="entry name" value="LA"/>
    <property type="match status" value="1"/>
</dbReference>
<dbReference type="SUPFAM" id="SSF53271">
    <property type="entry name" value="PRTase-like"/>
    <property type="match status" value="1"/>
</dbReference>
<evidence type="ECO:0000256" key="4">
    <source>
        <dbReference type="SAM" id="Phobius"/>
    </source>
</evidence>
<keyword evidence="2 3" id="KW-0694">RNA-binding</keyword>
<keyword evidence="7" id="KW-1185">Reference proteome</keyword>
<evidence type="ECO:0000313" key="7">
    <source>
        <dbReference type="Proteomes" id="UP001417504"/>
    </source>
</evidence>
<proteinExistence type="predicted"/>
<protein>
    <recommendedName>
        <fullName evidence="5">HTH La-type RNA-binding domain-containing protein</fullName>
    </recommendedName>
</protein>
<dbReference type="PANTHER" id="PTHR45631">
    <property type="entry name" value="OS07G0107800 PROTEIN-RELATED"/>
    <property type="match status" value="1"/>
</dbReference>
<dbReference type="InterPro" id="IPR032675">
    <property type="entry name" value="LRR_dom_sf"/>
</dbReference>
<dbReference type="InterPro" id="IPR000836">
    <property type="entry name" value="PRTase_dom"/>
</dbReference>
<dbReference type="InterPro" id="IPR006630">
    <property type="entry name" value="La_HTH"/>
</dbReference>
<dbReference type="EMBL" id="JBBNAE010000007">
    <property type="protein sequence ID" value="KAK9108938.1"/>
    <property type="molecule type" value="Genomic_DNA"/>
</dbReference>
<dbReference type="PANTHER" id="PTHR45631:SF27">
    <property type="entry name" value="PROTEIN KINASE DOMAIN-CONTAINING PROTEIN"/>
    <property type="match status" value="1"/>
</dbReference>
<gene>
    <name evidence="6" type="ORF">Sjap_016998</name>
</gene>
<dbReference type="SUPFAM" id="SSF56672">
    <property type="entry name" value="DNA/RNA polymerases"/>
    <property type="match status" value="1"/>
</dbReference>
<accession>A0AAP0NIW4</accession>
<dbReference type="AlphaFoldDB" id="A0AAP0NIW4"/>
<keyword evidence="4" id="KW-1133">Transmembrane helix</keyword>
<dbReference type="Pfam" id="PF14681">
    <property type="entry name" value="UPRTase"/>
    <property type="match status" value="1"/>
</dbReference>
<evidence type="ECO:0000256" key="3">
    <source>
        <dbReference type="PROSITE-ProRule" id="PRU00332"/>
    </source>
</evidence>
<dbReference type="Proteomes" id="UP001417504">
    <property type="component" value="Unassembled WGS sequence"/>
</dbReference>
<keyword evidence="4" id="KW-0472">Membrane</keyword>